<organism evidence="2 3">
    <name type="scientific">Salmonella phage BP63</name>
    <dbReference type="NCBI Taxonomy" id="1543205"/>
    <lineage>
        <taxon>Viruses</taxon>
        <taxon>Duplodnaviria</taxon>
        <taxon>Heunggongvirae</taxon>
        <taxon>Uroviricota</taxon>
        <taxon>Caudoviricetes</taxon>
        <taxon>Rosemountvirus</taxon>
        <taxon>Rosemountvirus BP63</taxon>
    </lineage>
</organism>
<sequence length="41" mass="4735">MVRCKHVVEYSVVNPAYAEGRAMRKLVGIFLIIFMVLAYVF</sequence>
<keyword evidence="1" id="KW-0472">Membrane</keyword>
<gene>
    <name evidence="2" type="ORF">BP63_05</name>
</gene>
<name>A0A140XG36_9CAUD</name>
<feature type="transmembrane region" description="Helical" evidence="1">
    <location>
        <begin position="22"/>
        <end position="40"/>
    </location>
</feature>
<proteinExistence type="predicted"/>
<dbReference type="EMBL" id="KM366099">
    <property type="protein sequence ID" value="AIT13826.1"/>
    <property type="molecule type" value="Genomic_DNA"/>
</dbReference>
<keyword evidence="3" id="KW-1185">Reference proteome</keyword>
<keyword evidence="1" id="KW-0812">Transmembrane</keyword>
<evidence type="ECO:0000256" key="1">
    <source>
        <dbReference type="SAM" id="Phobius"/>
    </source>
</evidence>
<keyword evidence="1" id="KW-1133">Transmembrane helix</keyword>
<reference evidence="3" key="1">
    <citation type="submission" date="2014-08" db="EMBL/GenBank/DDBJ databases">
        <authorList>
            <person name="Mandeville R."/>
        </authorList>
    </citation>
    <scope>NUCLEOTIDE SEQUENCE [LARGE SCALE GENOMIC DNA]</scope>
</reference>
<evidence type="ECO:0000313" key="2">
    <source>
        <dbReference type="EMBL" id="AIT13826.1"/>
    </source>
</evidence>
<dbReference type="RefSeq" id="YP_009302924.1">
    <property type="nucleotide sequence ID" value="NC_031250.1"/>
</dbReference>
<evidence type="ECO:0000313" key="3">
    <source>
        <dbReference type="Proteomes" id="UP000203504"/>
    </source>
</evidence>
<accession>A0A140XG36</accession>
<protein>
    <submittedName>
        <fullName evidence="2">Uncharacterized protein</fullName>
    </submittedName>
</protein>
<dbReference type="Proteomes" id="UP000203504">
    <property type="component" value="Segment"/>
</dbReference>
<dbReference type="GeneID" id="29124383"/>
<dbReference type="KEGG" id="vg:29124383"/>